<evidence type="ECO:0000256" key="2">
    <source>
        <dbReference type="SAM" id="MobiDB-lite"/>
    </source>
</evidence>
<dbReference type="CDD" id="cd17683">
    <property type="entry name" value="RUN_RUNDC1"/>
    <property type="match status" value="1"/>
</dbReference>
<dbReference type="STRING" id="131310.A0A0N5A3E5"/>
<dbReference type="InterPro" id="IPR058732">
    <property type="entry name" value="RUNDC1_M"/>
</dbReference>
<feature type="domain" description="RUN" evidence="3">
    <location>
        <begin position="417"/>
        <end position="625"/>
    </location>
</feature>
<feature type="compositionally biased region" description="Basic and acidic residues" evidence="2">
    <location>
        <begin position="12"/>
        <end position="23"/>
    </location>
</feature>
<organism evidence="4 5">
    <name type="scientific">Parastrongyloides trichosuri</name>
    <name type="common">Possum-specific nematode worm</name>
    <dbReference type="NCBI Taxonomy" id="131310"/>
    <lineage>
        <taxon>Eukaryota</taxon>
        <taxon>Metazoa</taxon>
        <taxon>Ecdysozoa</taxon>
        <taxon>Nematoda</taxon>
        <taxon>Chromadorea</taxon>
        <taxon>Rhabditida</taxon>
        <taxon>Tylenchina</taxon>
        <taxon>Panagrolaimomorpha</taxon>
        <taxon>Strongyloidoidea</taxon>
        <taxon>Strongyloididae</taxon>
        <taxon>Parastrongyloides</taxon>
    </lineage>
</organism>
<protein>
    <submittedName>
        <fullName evidence="5">RUN domain-containing protein</fullName>
    </submittedName>
</protein>
<dbReference type="InterPro" id="IPR047343">
    <property type="entry name" value="RUSC1_2"/>
</dbReference>
<dbReference type="InterPro" id="IPR037213">
    <property type="entry name" value="Run_dom_sf"/>
</dbReference>
<dbReference type="PROSITE" id="PS50826">
    <property type="entry name" value="RUN"/>
    <property type="match status" value="1"/>
</dbReference>
<evidence type="ECO:0000313" key="4">
    <source>
        <dbReference type="Proteomes" id="UP000038045"/>
    </source>
</evidence>
<evidence type="ECO:0000259" key="3">
    <source>
        <dbReference type="PROSITE" id="PS50826"/>
    </source>
</evidence>
<dbReference type="PANTHER" id="PTHR15591">
    <property type="entry name" value="RUN AND SH3 DOMAIN CONTAINING"/>
    <property type="match status" value="1"/>
</dbReference>
<dbReference type="SMART" id="SM00593">
    <property type="entry name" value="RUN"/>
    <property type="match status" value="1"/>
</dbReference>
<dbReference type="AlphaFoldDB" id="A0A0N5A3E5"/>
<feature type="coiled-coil region" evidence="1">
    <location>
        <begin position="68"/>
        <end position="116"/>
    </location>
</feature>
<dbReference type="InterPro" id="IPR004012">
    <property type="entry name" value="Run_dom"/>
</dbReference>
<proteinExistence type="predicted"/>
<feature type="region of interest" description="Disordered" evidence="2">
    <location>
        <begin position="1"/>
        <end position="23"/>
    </location>
</feature>
<dbReference type="SUPFAM" id="SSF140741">
    <property type="entry name" value="RUN domain-like"/>
    <property type="match status" value="1"/>
</dbReference>
<dbReference type="Pfam" id="PF26030">
    <property type="entry name" value="RUNDC1"/>
    <property type="match status" value="1"/>
</dbReference>
<dbReference type="PANTHER" id="PTHR15591:SF19">
    <property type="entry name" value="RUN DOMAIN-CONTAINING PROTEIN 1 ISOFORM X1"/>
    <property type="match status" value="1"/>
</dbReference>
<dbReference type="Gene3D" id="1.20.58.900">
    <property type="match status" value="1"/>
</dbReference>
<sequence>MSGLKLYMPSKKKIDENKKSEESNHVEELIDFSGEVNEDLIDFNEDNKHNENNHNDLSNVAPSPEARMKELEENYEMVNDSLMALSTQFAQIQYRIKQMEKAIDQADQNRIIEEIKEIAFQGCTTSDDVKNIKEVLSHENITNNEVVESCKKHQNTLINKLRNQLQDLEKFAYETGSGDLPSTEIMNRQRIVLEKLTNKLQLNLDIEQIKDNQMFEKVDDALQSVICPIVEQEKLVEQLTTQIFDLERFVNFLQIEKESNMNNEETSSKDKGNDYGHNGYYDNSSKAFSSTPMQSRNPYKGANFTNLITLGLGKRFEKNELKNTIKGNHYGDVRAKMELVVASLKEMMEQQSILFFDQNDQETPLNSATLGSEFSFGSVDLEDDVFSIKKQSTINSIATPSICSDDIPPIFDRNDSKIVLMVRKEFCVALKDLLMHGVKTIPSKPSDSKGIIMSTISETLGTIGCSSRRNYQYSRVSTNESKSGEDIKIKKIVHIWDVIMFYFYSKHAHILEDIQVRKLSQSFNLENVSGKTVTSKQLLLTTIENIMISHKRLKRSPDSMWKAFVCASLNKKILPAWIRMIFRTRVVVECCYFSWSYVARTGCEDIYSLLESLHKFNFHLPVDLAVRPFNQLMDAF</sequence>
<name>A0A0N5A3E5_PARTI</name>
<dbReference type="WBParaSite" id="PTRK_0001615100.1">
    <property type="protein sequence ID" value="PTRK_0001615100.1"/>
    <property type="gene ID" value="PTRK_0001615100"/>
</dbReference>
<dbReference type="Pfam" id="PF02759">
    <property type="entry name" value="RUN"/>
    <property type="match status" value="1"/>
</dbReference>
<evidence type="ECO:0000256" key="1">
    <source>
        <dbReference type="SAM" id="Coils"/>
    </source>
</evidence>
<keyword evidence="4" id="KW-1185">Reference proteome</keyword>
<reference evidence="5" key="1">
    <citation type="submission" date="2017-02" db="UniProtKB">
        <authorList>
            <consortium name="WormBaseParasite"/>
        </authorList>
    </citation>
    <scope>IDENTIFICATION</scope>
</reference>
<dbReference type="Proteomes" id="UP000038045">
    <property type="component" value="Unplaced"/>
</dbReference>
<accession>A0A0N5A3E5</accession>
<keyword evidence="1" id="KW-0175">Coiled coil</keyword>
<evidence type="ECO:0000313" key="5">
    <source>
        <dbReference type="WBParaSite" id="PTRK_0001615100.1"/>
    </source>
</evidence>